<evidence type="ECO:0000313" key="5">
    <source>
        <dbReference type="EMBL" id="CAJ1394650.1"/>
    </source>
</evidence>
<keyword evidence="6" id="KW-1185">Reference proteome</keyword>
<dbReference type="SUPFAM" id="SSF69318">
    <property type="entry name" value="Integrin alpha N-terminal domain"/>
    <property type="match status" value="2"/>
</dbReference>
<dbReference type="InterPro" id="IPR000938">
    <property type="entry name" value="CAP-Gly_domain"/>
</dbReference>
<feature type="region of interest" description="Disordered" evidence="2">
    <location>
        <begin position="125"/>
        <end position="168"/>
    </location>
</feature>
<dbReference type="Proteomes" id="UP001178507">
    <property type="component" value="Unassembled WGS sequence"/>
</dbReference>
<reference evidence="5" key="1">
    <citation type="submission" date="2023-08" db="EMBL/GenBank/DDBJ databases">
        <authorList>
            <person name="Chen Y."/>
            <person name="Shah S."/>
            <person name="Dougan E. K."/>
            <person name="Thang M."/>
            <person name="Chan C."/>
        </authorList>
    </citation>
    <scope>NUCLEOTIDE SEQUENCE</scope>
</reference>
<dbReference type="InterPro" id="IPR028994">
    <property type="entry name" value="Integrin_alpha_N"/>
</dbReference>
<evidence type="ECO:0000256" key="2">
    <source>
        <dbReference type="SAM" id="MobiDB-lite"/>
    </source>
</evidence>
<dbReference type="Pfam" id="PF01302">
    <property type="entry name" value="CAP_GLY"/>
    <property type="match status" value="1"/>
</dbReference>
<dbReference type="InterPro" id="IPR013517">
    <property type="entry name" value="FG-GAP"/>
</dbReference>
<comment type="caution">
    <text evidence="5">The sequence shown here is derived from an EMBL/GenBank/DDBJ whole genome shotgun (WGS) entry which is preliminary data.</text>
</comment>
<dbReference type="SUPFAM" id="SSF74924">
    <property type="entry name" value="Cap-Gly domain"/>
    <property type="match status" value="1"/>
</dbReference>
<dbReference type="Gene3D" id="2.30.30.190">
    <property type="entry name" value="CAP Gly-rich-like domain"/>
    <property type="match status" value="1"/>
</dbReference>
<dbReference type="EMBL" id="CAUJNA010002902">
    <property type="protein sequence ID" value="CAJ1394650.1"/>
    <property type="molecule type" value="Genomic_DNA"/>
</dbReference>
<gene>
    <name evidence="5" type="ORF">EVOR1521_LOCUS19261</name>
</gene>
<keyword evidence="1" id="KW-0732">Signal</keyword>
<keyword evidence="3" id="KW-0812">Transmembrane</keyword>
<evidence type="ECO:0000313" key="6">
    <source>
        <dbReference type="Proteomes" id="UP001178507"/>
    </source>
</evidence>
<evidence type="ECO:0000259" key="4">
    <source>
        <dbReference type="PROSITE" id="PS50245"/>
    </source>
</evidence>
<feature type="transmembrane region" description="Helical" evidence="3">
    <location>
        <begin position="1134"/>
        <end position="1158"/>
    </location>
</feature>
<dbReference type="SMART" id="SM01052">
    <property type="entry name" value="CAP_GLY"/>
    <property type="match status" value="1"/>
</dbReference>
<dbReference type="PROSITE" id="PS50245">
    <property type="entry name" value="CAP_GLY_2"/>
    <property type="match status" value="1"/>
</dbReference>
<organism evidence="5 6">
    <name type="scientific">Effrenium voratum</name>
    <dbReference type="NCBI Taxonomy" id="2562239"/>
    <lineage>
        <taxon>Eukaryota</taxon>
        <taxon>Sar</taxon>
        <taxon>Alveolata</taxon>
        <taxon>Dinophyceae</taxon>
        <taxon>Suessiales</taxon>
        <taxon>Symbiodiniaceae</taxon>
        <taxon>Effrenium</taxon>
    </lineage>
</organism>
<feature type="region of interest" description="Disordered" evidence="2">
    <location>
        <begin position="1412"/>
        <end position="1432"/>
    </location>
</feature>
<accession>A0AA36IXF4</accession>
<feature type="compositionally biased region" description="Polar residues" evidence="2">
    <location>
        <begin position="151"/>
        <end position="161"/>
    </location>
</feature>
<evidence type="ECO:0000256" key="3">
    <source>
        <dbReference type="SAM" id="Phobius"/>
    </source>
</evidence>
<protein>
    <recommendedName>
        <fullName evidence="4">CAP-Gly domain-containing protein</fullName>
    </recommendedName>
</protein>
<feature type="compositionally biased region" description="Basic and acidic residues" evidence="2">
    <location>
        <begin position="373"/>
        <end position="387"/>
    </location>
</feature>
<dbReference type="Gene3D" id="2.130.10.130">
    <property type="entry name" value="Integrin alpha, N-terminal"/>
    <property type="match status" value="1"/>
</dbReference>
<dbReference type="PANTHER" id="PTHR18916">
    <property type="entry name" value="DYNACTIN 1-RELATED MICROTUBULE-BINDING"/>
    <property type="match status" value="1"/>
</dbReference>
<keyword evidence="3" id="KW-0472">Membrane</keyword>
<evidence type="ECO:0000256" key="1">
    <source>
        <dbReference type="ARBA" id="ARBA00022729"/>
    </source>
</evidence>
<name>A0AA36IXF4_9DINO</name>
<keyword evidence="3" id="KW-1133">Transmembrane helix</keyword>
<feature type="transmembrane region" description="Helical" evidence="3">
    <location>
        <begin position="1256"/>
        <end position="1275"/>
    </location>
</feature>
<feature type="domain" description="CAP-Gly" evidence="4">
    <location>
        <begin position="67"/>
        <end position="109"/>
    </location>
</feature>
<feature type="transmembrane region" description="Helical" evidence="3">
    <location>
        <begin position="1281"/>
        <end position="1301"/>
    </location>
</feature>
<feature type="compositionally biased region" description="Low complexity" evidence="2">
    <location>
        <begin position="125"/>
        <end position="135"/>
    </location>
</feature>
<proteinExistence type="predicted"/>
<dbReference type="Pfam" id="PF13517">
    <property type="entry name" value="FG-GAP_3"/>
    <property type="match status" value="2"/>
</dbReference>
<feature type="region of interest" description="Disordered" evidence="2">
    <location>
        <begin position="331"/>
        <end position="394"/>
    </location>
</feature>
<dbReference type="InterPro" id="IPR036859">
    <property type="entry name" value="CAP-Gly_dom_sf"/>
</dbReference>
<sequence>MNANEPCDSAASVQLGPRKQEAVGVLSSSCHAIRFASPWLEAGAPEVGQRVVYCSDCTLTGTVRFVGPTNFSEGEWIGIVLDKPVGKNDGKVKGKQYFDCPPNHGLFMRAKVLVPEELAAADVAEPALASPASEPRSGRRGRARTDRGFESQDSTPKSGTARTRRAIQRSRAVVLRSDQLQEVLRTAQPPVEELRKELRTAAEERDLEALRRLLPFATLQGVAEARDFAQVQAALFQQLELVHNSLQDISQNILSPSASPASARPSEELSAMVTAAVCAPQRKPAGEQEQREATAEVLAELATLRRRSQLHSAGPPVQAAISDVPCADEDGFGVDVASMDRPGPPLATQRPSPPEPRLEEEGEKRSKRTRQKTRVDEEPEKSEKAEPADAEVSVTLDPEVDSEQSLGKWNRAVSVHHIATTLQEEMAAAELQPEAKVYECWIEPDVIRKKGEQADPGEFFQLLWHALAHILEGAASLALPVLQKWSCMPLPGKCHGHREQLALTASPRMARRLAAPFLVDWDGDGSHDLLVGENDGTVRYYKEVNGKYFIQSGAGNPFRVITAAPRRNGSYSAATPVAVDFDGDGELELVLSVEGRIRYFKRRGGELWEVADSPFSSIRCSWLICRFDVADWDGDGDMDVVVSEGRGLAYFENSNGAMIPRTGGSNPFHDVVAKYVDNHRGWDGFYSSPCMADWDGDGDLDLLVGQADGSVLYFERVESDKPVQQEGPSNPFAAVKGHAYPAVHAADVNGDGKLQLMVGDLDGKVNIYSRKQDLRLRRRHGTSNPFHSAGLLTSAVPAVPLVDEYNQMYLMFQQANVGRVQIFQRLANGTLRNITNGTPAAASLATWRPAGQAIDVDFNKDGQMDRLNIYHDGRIEYQERVNGVLEWKTGPESPFFGLDLDNGLADAKVAGFLPIDWNGDGKMDLLIGPWGLGHLKYFEAGWCNRNPGCNSKGICNEATGDCACMTGYNLGDCSGCARGYFTSGRPSGELTQYSCHKCPGILKHDAPCKSRGVCNDDYNAMAAAPGRSKGVVRGNGTCSCSPFFSGEDCSMGDCPPGFEYDGKQIIALCVSCRPGYSKEGANNIERCELCPEGHYASENSTAECSKCSGSFFLYDVNKERTECTTGLLENVPTFLAVLLCSILIFLLPLLHGLPVVVLDIRRTLGADGRVRITTSGRHFILHMDKAPRVRFWGTGVPQLDKQRYGFRARCHTSREIELLHRDGDDFVTDQMASSTGCMQVLPRHAFAFSGVSKIPFVMWLLFPVVLYVTLMVVFWPRYTKPLAAVGLHLFLGAVIAGIWHWQRWRSLSNTQLVRDVRAFEGLIRRRYPRPLSCQKGASRAISAQQLHDFLDFFRNYVGTRTTYYVVHNIILPLTEPYKLSYAEVAGPSTSPSRWFVSHFWGTPFAHLVSTAARPQRDGPLKEPGTPLLRRRL</sequence>